<feature type="signal peptide" evidence="2">
    <location>
        <begin position="1"/>
        <end position="25"/>
    </location>
</feature>
<gene>
    <name evidence="3" type="ORF">CFOL_v3_18099</name>
</gene>
<protein>
    <submittedName>
        <fullName evidence="3">GRP domain-containing protein</fullName>
    </submittedName>
</protein>
<dbReference type="PANTHER" id="PTHR37389">
    <property type="entry name" value="NODULIN-24"/>
    <property type="match status" value="1"/>
</dbReference>
<dbReference type="InterPro" id="IPR010800">
    <property type="entry name" value="GRP"/>
</dbReference>
<name>A0A1Q3C348_CEPFO</name>
<proteinExistence type="predicted"/>
<accession>A0A1Q3C348</accession>
<sequence>MGSKVFLLLGLLFPIFLLISAEVAARDLAETSTTVSKNEEATTKTNEADDTNYTGNKDGFPGFGVGDAYPGGTASGFGNVSPGGTISGFGNVNPGGTISGFGNVNPGANGYGGNPFTDYWKNWCQTYVYQGCDCTVNHHNGDFCYKVCNSYGGATTSANTEVQPHN</sequence>
<feature type="chain" id="PRO_5012817727" evidence="2">
    <location>
        <begin position="26"/>
        <end position="166"/>
    </location>
</feature>
<evidence type="ECO:0000256" key="1">
    <source>
        <dbReference type="SAM" id="MobiDB-lite"/>
    </source>
</evidence>
<evidence type="ECO:0000313" key="3">
    <source>
        <dbReference type="EMBL" id="GAV74619.1"/>
    </source>
</evidence>
<dbReference type="PANTHER" id="PTHR37389:SF16">
    <property type="entry name" value="GLYCINE-RICH CELL WALL STRUCTURAL PROTEIN"/>
    <property type="match status" value="1"/>
</dbReference>
<dbReference type="Proteomes" id="UP000187406">
    <property type="component" value="Unassembled WGS sequence"/>
</dbReference>
<keyword evidence="2" id="KW-0732">Signal</keyword>
<keyword evidence="4" id="KW-1185">Reference proteome</keyword>
<dbReference type="EMBL" id="BDDD01001253">
    <property type="protein sequence ID" value="GAV74619.1"/>
    <property type="molecule type" value="Genomic_DNA"/>
</dbReference>
<dbReference type="Pfam" id="PF07172">
    <property type="entry name" value="GRP"/>
    <property type="match status" value="1"/>
</dbReference>
<comment type="caution">
    <text evidence="3">The sequence shown here is derived from an EMBL/GenBank/DDBJ whole genome shotgun (WGS) entry which is preliminary data.</text>
</comment>
<organism evidence="3 4">
    <name type="scientific">Cephalotus follicularis</name>
    <name type="common">Albany pitcher plant</name>
    <dbReference type="NCBI Taxonomy" id="3775"/>
    <lineage>
        <taxon>Eukaryota</taxon>
        <taxon>Viridiplantae</taxon>
        <taxon>Streptophyta</taxon>
        <taxon>Embryophyta</taxon>
        <taxon>Tracheophyta</taxon>
        <taxon>Spermatophyta</taxon>
        <taxon>Magnoliopsida</taxon>
        <taxon>eudicotyledons</taxon>
        <taxon>Gunneridae</taxon>
        <taxon>Pentapetalae</taxon>
        <taxon>rosids</taxon>
        <taxon>fabids</taxon>
        <taxon>Oxalidales</taxon>
        <taxon>Cephalotaceae</taxon>
        <taxon>Cephalotus</taxon>
    </lineage>
</organism>
<dbReference type="AlphaFoldDB" id="A0A1Q3C348"/>
<reference evidence="4" key="1">
    <citation type="submission" date="2016-04" db="EMBL/GenBank/DDBJ databases">
        <title>Cephalotus genome sequencing.</title>
        <authorList>
            <person name="Fukushima K."/>
            <person name="Hasebe M."/>
            <person name="Fang X."/>
        </authorList>
    </citation>
    <scope>NUCLEOTIDE SEQUENCE [LARGE SCALE GENOMIC DNA]</scope>
    <source>
        <strain evidence="4">cv. St1</strain>
    </source>
</reference>
<dbReference type="STRING" id="3775.A0A1Q3C348"/>
<evidence type="ECO:0000256" key="2">
    <source>
        <dbReference type="SAM" id="SignalP"/>
    </source>
</evidence>
<evidence type="ECO:0000313" key="4">
    <source>
        <dbReference type="Proteomes" id="UP000187406"/>
    </source>
</evidence>
<feature type="region of interest" description="Disordered" evidence="1">
    <location>
        <begin position="30"/>
        <end position="56"/>
    </location>
</feature>
<dbReference type="InParanoid" id="A0A1Q3C348"/>